<accession>A0A8C5QJZ1</accession>
<feature type="compositionally biased region" description="Polar residues" evidence="1">
    <location>
        <begin position="390"/>
        <end position="401"/>
    </location>
</feature>
<reference evidence="3" key="2">
    <citation type="submission" date="2025-09" db="UniProtKB">
        <authorList>
            <consortium name="Ensembl"/>
        </authorList>
    </citation>
    <scope>IDENTIFICATION</scope>
</reference>
<feature type="region of interest" description="Disordered" evidence="1">
    <location>
        <begin position="388"/>
        <end position="417"/>
    </location>
</feature>
<dbReference type="PANTHER" id="PTHR15512">
    <property type="entry name" value="TERF1-INTERACTING NUCLEAR FACTOR 2"/>
    <property type="match status" value="1"/>
</dbReference>
<dbReference type="GO" id="GO:0070187">
    <property type="term" value="C:shelterin complex"/>
    <property type="evidence" value="ECO:0007669"/>
    <property type="project" value="InterPro"/>
</dbReference>
<feature type="domain" description="TERF1-interacting nuclear factor 2 N-terminal" evidence="2">
    <location>
        <begin position="19"/>
        <end position="160"/>
    </location>
</feature>
<name>A0A8C5QJZ1_9ANUR</name>
<dbReference type="GO" id="GO:0042162">
    <property type="term" value="F:telomeric DNA binding"/>
    <property type="evidence" value="ECO:0007669"/>
    <property type="project" value="TreeGrafter"/>
</dbReference>
<dbReference type="GO" id="GO:0016233">
    <property type="term" value="P:telomere capping"/>
    <property type="evidence" value="ECO:0007669"/>
    <property type="project" value="InterPro"/>
</dbReference>
<keyword evidence="4" id="KW-1185">Reference proteome</keyword>
<dbReference type="InterPro" id="IPR039098">
    <property type="entry name" value="TINF2"/>
</dbReference>
<proteinExistence type="predicted"/>
<dbReference type="CDD" id="cd11657">
    <property type="entry name" value="TIN2_N"/>
    <property type="match status" value="1"/>
</dbReference>
<evidence type="ECO:0000259" key="2">
    <source>
        <dbReference type="Pfam" id="PF14973"/>
    </source>
</evidence>
<protein>
    <recommendedName>
        <fullName evidence="2">TERF1-interacting nuclear factor 2 N-terminal domain-containing protein</fullName>
    </recommendedName>
</protein>
<sequence length="417" mass="46756">MALDPDIASELLVVARAVWQVMRKRDTQHFGRVLEFLEVIRSQTPDMLCYRHHAKLSLGIKGKIVLDMVEKRHSLMDILKALNHHFPPVYPKDPHATRRDLFKVRQCSSHFRRLILRMIRDDKFRLDYVERRLQEDYGESFMVALERLLWEALHRLQAILRHKPTDGADKTLTTPPAPSRVEDQSAEPQHVPLQSDPDFTGIPGVTCPEDPGGSETRRDSSPCTCAPVSAGEQKPEQVSQAPREPARKSSDPQDDGKPGHRGVSVQNGSSMEHPSDKAAGGPRPGLDVTVRWPDVYVDKMPPLFDIFGWDCSEESQINTKALSPPDPFQSQDTDELVGSHVMPSLTRDGTEDALPRIRLTQTKERGQDLPPQVPETEHGQQVVAIGLAPYTSQAGHTSSRSASRRKLYNLSPFGGYN</sequence>
<dbReference type="Pfam" id="PF14973">
    <property type="entry name" value="TINF2_N"/>
    <property type="match status" value="1"/>
</dbReference>
<dbReference type="Ensembl" id="ENSLLET00000040037.1">
    <property type="protein sequence ID" value="ENSLLEP00000038517.1"/>
    <property type="gene ID" value="ENSLLEG00000024437.1"/>
</dbReference>
<organism evidence="3 4">
    <name type="scientific">Leptobrachium leishanense</name>
    <name type="common">Leishan spiny toad</name>
    <dbReference type="NCBI Taxonomy" id="445787"/>
    <lineage>
        <taxon>Eukaryota</taxon>
        <taxon>Metazoa</taxon>
        <taxon>Chordata</taxon>
        <taxon>Craniata</taxon>
        <taxon>Vertebrata</taxon>
        <taxon>Euteleostomi</taxon>
        <taxon>Amphibia</taxon>
        <taxon>Batrachia</taxon>
        <taxon>Anura</taxon>
        <taxon>Pelobatoidea</taxon>
        <taxon>Megophryidae</taxon>
        <taxon>Leptobrachium</taxon>
    </lineage>
</organism>
<evidence type="ECO:0000256" key="1">
    <source>
        <dbReference type="SAM" id="MobiDB-lite"/>
    </source>
</evidence>
<dbReference type="OrthoDB" id="9948370at2759"/>
<feature type="compositionally biased region" description="Basic and acidic residues" evidence="1">
    <location>
        <begin position="244"/>
        <end position="258"/>
    </location>
</feature>
<evidence type="ECO:0000313" key="3">
    <source>
        <dbReference type="Ensembl" id="ENSLLEP00000038517.1"/>
    </source>
</evidence>
<dbReference type="PANTHER" id="PTHR15512:SF0">
    <property type="entry name" value="TERF1-INTERACTING NUCLEAR FACTOR 2"/>
    <property type="match status" value="1"/>
</dbReference>
<dbReference type="GeneTree" id="ENSGT00400000022326"/>
<dbReference type="AlphaFoldDB" id="A0A8C5QJZ1"/>
<dbReference type="InterPro" id="IPR029400">
    <property type="entry name" value="TINF2_N"/>
</dbReference>
<evidence type="ECO:0000313" key="4">
    <source>
        <dbReference type="Proteomes" id="UP000694569"/>
    </source>
</evidence>
<dbReference type="GO" id="GO:1904356">
    <property type="term" value="P:regulation of telomere maintenance via telomere lengthening"/>
    <property type="evidence" value="ECO:0007669"/>
    <property type="project" value="TreeGrafter"/>
</dbReference>
<feature type="region of interest" description="Disordered" evidence="1">
    <location>
        <begin position="166"/>
        <end position="288"/>
    </location>
</feature>
<reference evidence="3" key="1">
    <citation type="submission" date="2025-08" db="UniProtKB">
        <authorList>
            <consortium name="Ensembl"/>
        </authorList>
    </citation>
    <scope>IDENTIFICATION</scope>
</reference>
<dbReference type="Proteomes" id="UP000694569">
    <property type="component" value="Unplaced"/>
</dbReference>